<dbReference type="InterPro" id="IPR043502">
    <property type="entry name" value="DNA/RNA_pol_sf"/>
</dbReference>
<evidence type="ECO:0000256" key="7">
    <source>
        <dbReference type="ARBA" id="ARBA00022918"/>
    </source>
</evidence>
<reference evidence="12 13" key="1">
    <citation type="submission" date="2023-09" db="EMBL/GenBank/DDBJ databases">
        <title>Nesidiocoris tenuis whole genome shotgun sequence.</title>
        <authorList>
            <person name="Shibata T."/>
            <person name="Shimoda M."/>
            <person name="Kobayashi T."/>
            <person name="Uehara T."/>
        </authorList>
    </citation>
    <scope>NUCLEOTIDE SEQUENCE [LARGE SCALE GENOMIC DNA]</scope>
    <source>
        <strain evidence="12 13">Japan</strain>
    </source>
</reference>
<dbReference type="SUPFAM" id="SSF56672">
    <property type="entry name" value="DNA/RNA polymerases"/>
    <property type="match status" value="1"/>
</dbReference>
<evidence type="ECO:0000259" key="9">
    <source>
        <dbReference type="PROSITE" id="PS50175"/>
    </source>
</evidence>
<dbReference type="PROSITE" id="PS50175">
    <property type="entry name" value="ASP_PROT_RETROV"/>
    <property type="match status" value="1"/>
</dbReference>
<dbReference type="EMBL" id="AP028913">
    <property type="protein sequence ID" value="BES94599.1"/>
    <property type="molecule type" value="Genomic_DNA"/>
</dbReference>
<dbReference type="Pfam" id="PF00665">
    <property type="entry name" value="rve"/>
    <property type="match status" value="1"/>
</dbReference>
<dbReference type="Gene3D" id="3.10.10.10">
    <property type="entry name" value="HIV Type 1 Reverse Transcriptase, subunit A, domain 1"/>
    <property type="match status" value="1"/>
</dbReference>
<feature type="region of interest" description="Disordered" evidence="8">
    <location>
        <begin position="264"/>
        <end position="283"/>
    </location>
</feature>
<accession>A0ABN7AQX0</accession>
<dbReference type="PROSITE" id="PS50994">
    <property type="entry name" value="INTEGRASE"/>
    <property type="match status" value="1"/>
</dbReference>
<dbReference type="Gene3D" id="3.30.70.270">
    <property type="match status" value="2"/>
</dbReference>
<dbReference type="CDD" id="cd09274">
    <property type="entry name" value="RNase_HI_RT_Ty3"/>
    <property type="match status" value="1"/>
</dbReference>
<dbReference type="InterPro" id="IPR001995">
    <property type="entry name" value="Peptidase_A2_cat"/>
</dbReference>
<evidence type="ECO:0000256" key="5">
    <source>
        <dbReference type="ARBA" id="ARBA00022759"/>
    </source>
</evidence>
<dbReference type="InterPro" id="IPR000477">
    <property type="entry name" value="RT_dom"/>
</dbReference>
<evidence type="ECO:0000313" key="13">
    <source>
        <dbReference type="Proteomes" id="UP001307889"/>
    </source>
</evidence>
<dbReference type="InterPro" id="IPR043128">
    <property type="entry name" value="Rev_trsase/Diguanyl_cyclase"/>
</dbReference>
<feature type="domain" description="Integrase catalytic" evidence="11">
    <location>
        <begin position="1070"/>
        <end position="1227"/>
    </location>
</feature>
<keyword evidence="7" id="KW-0695">RNA-directed DNA polymerase</keyword>
<feature type="compositionally biased region" description="Polar residues" evidence="8">
    <location>
        <begin position="264"/>
        <end position="274"/>
    </location>
</feature>
<name>A0ABN7AQX0_9HEMI</name>
<evidence type="ECO:0000256" key="6">
    <source>
        <dbReference type="ARBA" id="ARBA00022801"/>
    </source>
</evidence>
<evidence type="ECO:0000256" key="8">
    <source>
        <dbReference type="SAM" id="MobiDB-lite"/>
    </source>
</evidence>
<dbReference type="InterPro" id="IPR001969">
    <property type="entry name" value="Aspartic_peptidase_AS"/>
</dbReference>
<evidence type="ECO:0000256" key="3">
    <source>
        <dbReference type="ARBA" id="ARBA00022695"/>
    </source>
</evidence>
<keyword evidence="6" id="KW-0378">Hydrolase</keyword>
<dbReference type="Gene3D" id="1.10.340.70">
    <property type="match status" value="1"/>
</dbReference>
<dbReference type="InterPro" id="IPR050951">
    <property type="entry name" value="Retrovirus_Pol_polyprotein"/>
</dbReference>
<dbReference type="Pfam" id="PF00078">
    <property type="entry name" value="RVT_1"/>
    <property type="match status" value="1"/>
</dbReference>
<keyword evidence="13" id="KW-1185">Reference proteome</keyword>
<organism evidence="12 13">
    <name type="scientific">Nesidiocoris tenuis</name>
    <dbReference type="NCBI Taxonomy" id="355587"/>
    <lineage>
        <taxon>Eukaryota</taxon>
        <taxon>Metazoa</taxon>
        <taxon>Ecdysozoa</taxon>
        <taxon>Arthropoda</taxon>
        <taxon>Hexapoda</taxon>
        <taxon>Insecta</taxon>
        <taxon>Pterygota</taxon>
        <taxon>Neoptera</taxon>
        <taxon>Paraneoptera</taxon>
        <taxon>Hemiptera</taxon>
        <taxon>Heteroptera</taxon>
        <taxon>Panheteroptera</taxon>
        <taxon>Cimicomorpha</taxon>
        <taxon>Miridae</taxon>
        <taxon>Dicyphina</taxon>
        <taxon>Nesidiocoris</taxon>
    </lineage>
</organism>
<evidence type="ECO:0000256" key="1">
    <source>
        <dbReference type="ARBA" id="ARBA00012493"/>
    </source>
</evidence>
<dbReference type="PROSITE" id="PS00141">
    <property type="entry name" value="ASP_PROTEASE"/>
    <property type="match status" value="1"/>
</dbReference>
<feature type="region of interest" description="Disordered" evidence="8">
    <location>
        <begin position="194"/>
        <end position="214"/>
    </location>
</feature>
<keyword evidence="4" id="KW-0540">Nuclease</keyword>
<dbReference type="SUPFAM" id="SSF53098">
    <property type="entry name" value="Ribonuclease H-like"/>
    <property type="match status" value="1"/>
</dbReference>
<feature type="compositionally biased region" description="Polar residues" evidence="8">
    <location>
        <begin position="1379"/>
        <end position="1396"/>
    </location>
</feature>
<keyword evidence="3" id="KW-0548">Nucleotidyltransferase</keyword>
<evidence type="ECO:0000259" key="11">
    <source>
        <dbReference type="PROSITE" id="PS50994"/>
    </source>
</evidence>
<sequence>MEEAAQKDGAIGDSGSDSSLLRELLNALTSRPKTEVVDLPHFNPDKNDSSKWLLELEKLKSEFQWSDTYLLSIVGRYLLHSSHSWFELWAPDIRNWECFKRDFKEAFPLKRNLGKLLEDAASFNSLRTSTYETYVHEKLSLLRSLRTSWSESDLVELIIHGISEPDVRIACIHRNCSSIPDLLSFLSGFPNPFRPNKRENDSPGTSYDSSLKRRRQLSIDDRSAPLLSNKQCHLCFRFGHIRNQCPLAGERRRFDPVAFPTSSSSLSHVENPQTPRKVPLPGIPTFAERNRASSASFDTPAKSEIIKCQFCFKQGHDIDSCFMRASIEKRKNIRLISTHLPSNSTPIKIDGHSFACLIDSGADISLISEKYLPLFQHKVQACDFALRGIVPGHLKSSWTCSAKVEITGVTFETNFYFVSDSCLDYDVFIGRNIYEDPLVMTITDHSGSRIVRKPQVSINRVADSDEPKILELCVPDEYFSAVSDILRQFPLMITTGNRVRPVINTSMSIKLEKDIVVNRHPYRLSAHERCAVRDIISDLLANNIIRESDSPYASPITLVKKKDNSYRMCVDFRELNRLTIKDRYPLPLIEDQLDRLGNNQYFTSLDMASGFHQIPIAEDSISKSAFVTPDGHYEYLRMPFGLANAPAVFQHAVNKALGPLRHSVAVVYLDDILIPSKTVEEGLLNLTKVLQALDSAGFSLNMKKCKFLQTSVEYLGREVSVNGIRPGKKKVEALQNSPVPANPKQVRQFMGLANYFRKFVPEFASRTACITELTKAGKPFLWGPQQDAARDYVISCLTNRPLLAIFDPTLSTELHTDASSLGYGAILLQYHGPNQPRVVAYYSQRTSKDEENYHSYELETLAVVNAFRHFRVYLLGIKFKLVTDCNAIKATATKKDILPRVARWWMYMQDFDFEILYRKGSNLAHVDYLSRNPISQEIGTICRITCDSWLHVQQKGSAEVQEMLKSLREGNLDATQYEEKNGILYYKMWENGSYSLRWFVPRQSKLGLLRLFHDEQCHVGADKTLLSIRAHFWFPGMRHFVNKYVKNCLVCAVHKTRTGPLQGYVLPVEKPDHPFHTLHADCLGPLPATSDGFKYLLVVVDSFSKYCILEPLRSVTIIETEKTFLKIIGLFGTPKLLVTDPGSNFKNTSFPRLLESLKIEHHLVTTDLHRGNGQVERYMRTVMNMLRVETQVKSEWSSGIWKVQLVLNSTIQKSTGLTPLQLLIGVNSSTPLIQAVIKDLGTDVTPVRNRQLDRERVARKLNDGSGPSDMNSKRRNSVEFSPGDFVLVHRDSTMHNSKFNYTYLGPYEVITCLPRGRYELKKVGSSVRTKAAKEQLRLWPSDWYLCSEIMELMEAIDDPDALPTIDLCSGSELSDTEDSVQSSTDLLQRSLSPVSE</sequence>
<dbReference type="Pfam" id="PF17917">
    <property type="entry name" value="RT_RNaseH"/>
    <property type="match status" value="1"/>
</dbReference>
<dbReference type="Pfam" id="PF00077">
    <property type="entry name" value="RVP"/>
    <property type="match status" value="1"/>
</dbReference>
<dbReference type="CDD" id="cd00303">
    <property type="entry name" value="retropepsin_like"/>
    <property type="match status" value="1"/>
</dbReference>
<keyword evidence="5" id="KW-0255">Endonuclease</keyword>
<evidence type="ECO:0000313" key="12">
    <source>
        <dbReference type="EMBL" id="BES94599.1"/>
    </source>
</evidence>
<evidence type="ECO:0000256" key="2">
    <source>
        <dbReference type="ARBA" id="ARBA00022679"/>
    </source>
</evidence>
<gene>
    <name evidence="12" type="ORF">NTJ_07408</name>
</gene>
<protein>
    <recommendedName>
        <fullName evidence="1">RNA-directed DNA polymerase</fullName>
        <ecNumber evidence="1">2.7.7.49</ecNumber>
    </recommendedName>
</protein>
<dbReference type="Gene3D" id="2.40.70.10">
    <property type="entry name" value="Acid Proteases"/>
    <property type="match status" value="1"/>
</dbReference>
<dbReference type="InterPro" id="IPR041588">
    <property type="entry name" value="Integrase_H2C2"/>
</dbReference>
<dbReference type="CDD" id="cd01647">
    <property type="entry name" value="RT_LTR"/>
    <property type="match status" value="1"/>
</dbReference>
<evidence type="ECO:0000259" key="10">
    <source>
        <dbReference type="PROSITE" id="PS50878"/>
    </source>
</evidence>
<proteinExistence type="predicted"/>
<dbReference type="Pfam" id="PF17921">
    <property type="entry name" value="Integrase_H2C2"/>
    <property type="match status" value="1"/>
</dbReference>
<dbReference type="InterPro" id="IPR036397">
    <property type="entry name" value="RNaseH_sf"/>
</dbReference>
<dbReference type="InterPro" id="IPR041373">
    <property type="entry name" value="RT_RNaseH"/>
</dbReference>
<feature type="domain" description="Peptidase A2" evidence="9">
    <location>
        <begin position="354"/>
        <end position="389"/>
    </location>
</feature>
<dbReference type="InterPro" id="IPR021109">
    <property type="entry name" value="Peptidase_aspartic_dom_sf"/>
</dbReference>
<feature type="region of interest" description="Disordered" evidence="8">
    <location>
        <begin position="1373"/>
        <end position="1396"/>
    </location>
</feature>
<dbReference type="SUPFAM" id="SSF50630">
    <property type="entry name" value="Acid proteases"/>
    <property type="match status" value="1"/>
</dbReference>
<dbReference type="EC" id="2.7.7.49" evidence="1"/>
<keyword evidence="2" id="KW-0808">Transferase</keyword>
<dbReference type="PANTHER" id="PTHR37984">
    <property type="entry name" value="PROTEIN CBG26694"/>
    <property type="match status" value="1"/>
</dbReference>
<dbReference type="Gene3D" id="3.30.420.10">
    <property type="entry name" value="Ribonuclease H-like superfamily/Ribonuclease H"/>
    <property type="match status" value="1"/>
</dbReference>
<dbReference type="PANTHER" id="PTHR37984:SF5">
    <property type="entry name" value="PROTEIN NYNRIN-LIKE"/>
    <property type="match status" value="1"/>
</dbReference>
<dbReference type="Proteomes" id="UP001307889">
    <property type="component" value="Chromosome 5"/>
</dbReference>
<dbReference type="InterPro" id="IPR012337">
    <property type="entry name" value="RNaseH-like_sf"/>
</dbReference>
<dbReference type="PROSITE" id="PS50878">
    <property type="entry name" value="RT_POL"/>
    <property type="match status" value="1"/>
</dbReference>
<evidence type="ECO:0000256" key="4">
    <source>
        <dbReference type="ARBA" id="ARBA00022722"/>
    </source>
</evidence>
<dbReference type="InterPro" id="IPR001584">
    <property type="entry name" value="Integrase_cat-core"/>
</dbReference>
<feature type="domain" description="Reverse transcriptase" evidence="10">
    <location>
        <begin position="540"/>
        <end position="719"/>
    </location>
</feature>
<dbReference type="InterPro" id="IPR018061">
    <property type="entry name" value="Retropepsins"/>
</dbReference>